<dbReference type="KEGG" id="esr:ES1_24090"/>
<dbReference type="BioCyc" id="ESIR717961:G136L-2017-MONOMER"/>
<dbReference type="AlphaFoldDB" id="D4MN94"/>
<organism evidence="1 2">
    <name type="scientific">[Eubacterium] siraeum V10Sc8a</name>
    <dbReference type="NCBI Taxonomy" id="717961"/>
    <lineage>
        <taxon>Bacteria</taxon>
        <taxon>Bacillati</taxon>
        <taxon>Bacillota</taxon>
        <taxon>Clostridia</taxon>
        <taxon>Eubacteriales</taxon>
        <taxon>Oscillospiraceae</taxon>
        <taxon>Oscillospiraceae incertae sedis</taxon>
    </lineage>
</organism>
<reference evidence="1 2" key="2">
    <citation type="submission" date="2010-03" db="EMBL/GenBank/DDBJ databases">
        <authorList>
            <person name="Pajon A."/>
        </authorList>
    </citation>
    <scope>NUCLEOTIDE SEQUENCE [LARGE SCALE GENOMIC DNA]</scope>
    <source>
        <strain evidence="1 2">V10Sc8a</strain>
    </source>
</reference>
<dbReference type="HOGENOM" id="CLU_2953621_0_0_9"/>
<gene>
    <name evidence="1" type="ORF">ES1_24090</name>
</gene>
<name>D4MN94_9FIRM</name>
<accession>D4MN94</accession>
<dbReference type="PATRIC" id="fig|717961.3.peg.2541"/>
<dbReference type="Proteomes" id="UP000007050">
    <property type="component" value="Chromosome"/>
</dbReference>
<protein>
    <submittedName>
        <fullName evidence="1">Uncharacterized protein</fullName>
    </submittedName>
</protein>
<evidence type="ECO:0000313" key="2">
    <source>
        <dbReference type="Proteomes" id="UP000007050"/>
    </source>
</evidence>
<proteinExistence type="predicted"/>
<evidence type="ECO:0000313" key="1">
    <source>
        <dbReference type="EMBL" id="CBL35227.1"/>
    </source>
</evidence>
<dbReference type="EMBL" id="FP929059">
    <property type="protein sequence ID" value="CBL35227.1"/>
    <property type="molecule type" value="Genomic_DNA"/>
</dbReference>
<reference evidence="1 2" key="1">
    <citation type="submission" date="2010-03" db="EMBL/GenBank/DDBJ databases">
        <title>The genome sequence of Eubacterium siraeum V10Sc8a.</title>
        <authorList>
            <consortium name="metaHIT consortium -- http://www.metahit.eu/"/>
            <person name="Pajon A."/>
            <person name="Turner K."/>
            <person name="Parkhill J."/>
            <person name="Duncan S."/>
            <person name="Flint H."/>
        </authorList>
    </citation>
    <scope>NUCLEOTIDE SEQUENCE [LARGE SCALE GENOMIC DNA]</scope>
    <source>
        <strain evidence="1 2">V10Sc8a</strain>
    </source>
</reference>
<sequence>MFSATVRGMLGKHIAGINSLEDFRYYIRTQKSWFDGIISSFATVTSMASPKAVTTRLKI</sequence>